<dbReference type="EMBL" id="MVIC01000002">
    <property type="protein sequence ID" value="ORB18291.1"/>
    <property type="molecule type" value="Genomic_DNA"/>
</dbReference>
<dbReference type="Gene3D" id="3.40.50.300">
    <property type="entry name" value="P-loop containing nucleotide triphosphate hydrolases"/>
    <property type="match status" value="1"/>
</dbReference>
<dbReference type="OrthoDB" id="4715699at2"/>
<reference evidence="1" key="3">
    <citation type="submission" date="2020-02" db="EMBL/GenBank/DDBJ databases">
        <authorList>
            <person name="Matsumoto Y."/>
            <person name="Motooka D."/>
            <person name="Nakamura S."/>
        </authorList>
    </citation>
    <scope>NUCLEOTIDE SEQUENCE</scope>
    <source>
        <strain evidence="1">JCM 16367</strain>
    </source>
</reference>
<dbReference type="EMBL" id="AP022583">
    <property type="protein sequence ID" value="BBY05083.1"/>
    <property type="molecule type" value="Genomic_DNA"/>
</dbReference>
<evidence type="ECO:0000313" key="2">
    <source>
        <dbReference type="EMBL" id="ORB18291.1"/>
    </source>
</evidence>
<accession>A0A7I7P925</accession>
<proteinExistence type="predicted"/>
<dbReference type="RefSeq" id="WP_083085081.1">
    <property type="nucleotide sequence ID" value="NZ_AP022583.1"/>
</dbReference>
<reference evidence="2 3" key="1">
    <citation type="submission" date="2017-02" db="EMBL/GenBank/DDBJ databases">
        <title>The new phylogeny of genus Mycobacterium.</title>
        <authorList>
            <person name="Tortoli E."/>
            <person name="Trovato A."/>
            <person name="Cirillo D.M."/>
        </authorList>
    </citation>
    <scope>NUCLEOTIDE SEQUENCE [LARGE SCALE GENOMIC DNA]</scope>
    <source>
        <strain evidence="2 3">DSM 45145</strain>
    </source>
</reference>
<dbReference type="KEGG" id="mnv:MNVI_04010"/>
<keyword evidence="3" id="KW-1185">Reference proteome</keyword>
<protein>
    <recommendedName>
        <fullName evidence="5">Thymidylate kinase</fullName>
    </recommendedName>
</protein>
<dbReference type="Pfam" id="PF13238">
    <property type="entry name" value="AAA_18"/>
    <property type="match status" value="1"/>
</dbReference>
<evidence type="ECO:0008006" key="5">
    <source>
        <dbReference type="Google" id="ProtNLM"/>
    </source>
</evidence>
<evidence type="ECO:0000313" key="1">
    <source>
        <dbReference type="EMBL" id="BBY05083.1"/>
    </source>
</evidence>
<dbReference type="Proteomes" id="UP000466894">
    <property type="component" value="Chromosome"/>
</dbReference>
<dbReference type="AlphaFoldDB" id="A0A7I7P925"/>
<dbReference type="InterPro" id="IPR027417">
    <property type="entry name" value="P-loop_NTPase"/>
</dbReference>
<sequence length="217" mass="24047">MTGAPAPWITITGLDGSGKTTLLQALSEELGGFHFRLPYHQFVRDSLSLSGGGSAFGDVHTDRLLFAVDARLTNSLVRQWRQVHPVLLSQRGWMDNFIFGAVQGVDYNDTNALLRPYELECPSAVIYLIAEPHVAFSRIAGDEHADKFETLDFIRDQYRETLRFYQCVNSGLPILAPFAGIPAILIDTTTRSTATVLKQARAFLNRALSSTICSRTL</sequence>
<gene>
    <name evidence="2" type="ORF">BST37_02440</name>
    <name evidence="1" type="ORF">MNVI_04010</name>
</gene>
<dbReference type="SUPFAM" id="SSF52540">
    <property type="entry name" value="P-loop containing nucleoside triphosphate hydrolases"/>
    <property type="match status" value="1"/>
</dbReference>
<name>A0A7I7P925_9MYCO</name>
<reference evidence="1 4" key="2">
    <citation type="journal article" date="2019" name="Emerg. Microbes Infect.">
        <title>Comprehensive subspecies identification of 175 nontuberculous mycobacteria species based on 7547 genomic profiles.</title>
        <authorList>
            <person name="Matsumoto Y."/>
            <person name="Kinjo T."/>
            <person name="Motooka D."/>
            <person name="Nabeya D."/>
            <person name="Jung N."/>
            <person name="Uechi K."/>
            <person name="Horii T."/>
            <person name="Iida T."/>
            <person name="Fujita J."/>
            <person name="Nakamura S."/>
        </authorList>
    </citation>
    <scope>NUCLEOTIDE SEQUENCE [LARGE SCALE GENOMIC DNA]</scope>
    <source>
        <strain evidence="1 4">JCM 16367</strain>
    </source>
</reference>
<evidence type="ECO:0000313" key="3">
    <source>
        <dbReference type="Proteomes" id="UP000192374"/>
    </source>
</evidence>
<organism evidence="1 4">
    <name type="scientific">Mycobacterium noviomagense</name>
    <dbReference type="NCBI Taxonomy" id="459858"/>
    <lineage>
        <taxon>Bacteria</taxon>
        <taxon>Bacillati</taxon>
        <taxon>Actinomycetota</taxon>
        <taxon>Actinomycetes</taxon>
        <taxon>Mycobacteriales</taxon>
        <taxon>Mycobacteriaceae</taxon>
        <taxon>Mycobacterium</taxon>
    </lineage>
</organism>
<evidence type="ECO:0000313" key="4">
    <source>
        <dbReference type="Proteomes" id="UP000466894"/>
    </source>
</evidence>
<dbReference type="Proteomes" id="UP000192374">
    <property type="component" value="Unassembled WGS sequence"/>
</dbReference>